<feature type="transmembrane region" description="Helical" evidence="5">
    <location>
        <begin position="77"/>
        <end position="94"/>
    </location>
</feature>
<proteinExistence type="predicted"/>
<feature type="transmembrane region" description="Helical" evidence="5">
    <location>
        <begin position="126"/>
        <end position="145"/>
    </location>
</feature>
<gene>
    <name evidence="7" type="ORF">OFY17_06090</name>
</gene>
<name>A0ABT2YRD9_9GAMM</name>
<evidence type="ECO:0000256" key="5">
    <source>
        <dbReference type="SAM" id="Phobius"/>
    </source>
</evidence>
<dbReference type="RefSeq" id="WP_263529839.1">
    <property type="nucleotide sequence ID" value="NZ_JAOVZB010000002.1"/>
</dbReference>
<dbReference type="InterPro" id="IPR009915">
    <property type="entry name" value="NnrU_dom"/>
</dbReference>
<keyword evidence="8" id="KW-1185">Reference proteome</keyword>
<keyword evidence="2 5" id="KW-0812">Transmembrane</keyword>
<evidence type="ECO:0000256" key="2">
    <source>
        <dbReference type="ARBA" id="ARBA00022692"/>
    </source>
</evidence>
<comment type="subcellular location">
    <subcellularLocation>
        <location evidence="1">Membrane</location>
        <topology evidence="1">Multi-pass membrane protein</topology>
    </subcellularLocation>
</comment>
<feature type="transmembrane region" description="Helical" evidence="5">
    <location>
        <begin position="36"/>
        <end position="57"/>
    </location>
</feature>
<feature type="transmembrane region" description="Helical" evidence="5">
    <location>
        <begin position="165"/>
        <end position="183"/>
    </location>
</feature>
<dbReference type="EMBL" id="JAOVZB010000002">
    <property type="protein sequence ID" value="MCV2402459.1"/>
    <property type="molecule type" value="Genomic_DNA"/>
</dbReference>
<evidence type="ECO:0000313" key="7">
    <source>
        <dbReference type="EMBL" id="MCV2402459.1"/>
    </source>
</evidence>
<dbReference type="Pfam" id="PF07298">
    <property type="entry name" value="NnrU"/>
    <property type="match status" value="1"/>
</dbReference>
<evidence type="ECO:0000256" key="3">
    <source>
        <dbReference type="ARBA" id="ARBA00022989"/>
    </source>
</evidence>
<keyword evidence="4 5" id="KW-0472">Membrane</keyword>
<keyword evidence="3 5" id="KW-1133">Transmembrane helix</keyword>
<accession>A0ABT2YRD9</accession>
<protein>
    <submittedName>
        <fullName evidence="7">NnrU family protein</fullName>
    </submittedName>
</protein>
<reference evidence="7 8" key="1">
    <citation type="submission" date="2022-10" db="EMBL/GenBank/DDBJ databases">
        <title>Marinomonas transparenta sp. nov. and Marinomonas sargassi sp. nov., isolated from marine alga (Sargassum natans (L.) Gaillon).</title>
        <authorList>
            <person name="Wang Y."/>
        </authorList>
    </citation>
    <scope>NUCLEOTIDE SEQUENCE [LARGE SCALE GENOMIC DNA]</scope>
    <source>
        <strain evidence="7 8">C2222</strain>
    </source>
</reference>
<evidence type="ECO:0000256" key="4">
    <source>
        <dbReference type="ARBA" id="ARBA00023136"/>
    </source>
</evidence>
<feature type="domain" description="NnrU" evidence="6">
    <location>
        <begin position="4"/>
        <end position="191"/>
    </location>
</feature>
<evidence type="ECO:0000259" key="6">
    <source>
        <dbReference type="Pfam" id="PF07298"/>
    </source>
</evidence>
<comment type="caution">
    <text evidence="7">The sequence shown here is derived from an EMBL/GenBank/DDBJ whole genome shotgun (WGS) entry which is preliminary data.</text>
</comment>
<evidence type="ECO:0000313" key="8">
    <source>
        <dbReference type="Proteomes" id="UP001209713"/>
    </source>
</evidence>
<evidence type="ECO:0000256" key="1">
    <source>
        <dbReference type="ARBA" id="ARBA00004141"/>
    </source>
</evidence>
<sequence length="193" mass="21642">MLTLTVGLVIFFAVHSISLVAPEWRDRNMTGRKGVLQWHTRIGMISLLSTAFIIMGYQEARLEPIWLWFPPLFTRHITSLLMVIALFFVGAAIIPKTKTKSKVGYPFLIAIKLWAVAHLISNGNLADLVLFGGFLAWSVTSYVVYRRRDRQAGVKPSESSIRFDLMAVSFALASSFFIIAYLHKALIGVSPLI</sequence>
<dbReference type="Proteomes" id="UP001209713">
    <property type="component" value="Unassembled WGS sequence"/>
</dbReference>
<feature type="transmembrane region" description="Helical" evidence="5">
    <location>
        <begin position="103"/>
        <end position="120"/>
    </location>
</feature>
<organism evidence="7 8">
    <name type="scientific">Marinomonas sargassi</name>
    <dbReference type="NCBI Taxonomy" id="2984494"/>
    <lineage>
        <taxon>Bacteria</taxon>
        <taxon>Pseudomonadati</taxon>
        <taxon>Pseudomonadota</taxon>
        <taxon>Gammaproteobacteria</taxon>
        <taxon>Oceanospirillales</taxon>
        <taxon>Oceanospirillaceae</taxon>
        <taxon>Marinomonas</taxon>
    </lineage>
</organism>
<feature type="transmembrane region" description="Helical" evidence="5">
    <location>
        <begin position="6"/>
        <end position="24"/>
    </location>
</feature>